<organism evidence="9 10">
    <name type="scientific">Mytilus coruscus</name>
    <name type="common">Sea mussel</name>
    <dbReference type="NCBI Taxonomy" id="42192"/>
    <lineage>
        <taxon>Eukaryota</taxon>
        <taxon>Metazoa</taxon>
        <taxon>Spiralia</taxon>
        <taxon>Lophotrochozoa</taxon>
        <taxon>Mollusca</taxon>
        <taxon>Bivalvia</taxon>
        <taxon>Autobranchia</taxon>
        <taxon>Pteriomorphia</taxon>
        <taxon>Mytilida</taxon>
        <taxon>Mytiloidea</taxon>
        <taxon>Mytilidae</taxon>
        <taxon>Mytilinae</taxon>
        <taxon>Mytilus</taxon>
    </lineage>
</organism>
<dbReference type="GO" id="GO:0004930">
    <property type="term" value="F:G protein-coupled receptor activity"/>
    <property type="evidence" value="ECO:0007669"/>
    <property type="project" value="UniProtKB-KW"/>
</dbReference>
<dbReference type="AlphaFoldDB" id="A0A6J8AT91"/>
<dbReference type="GO" id="GO:0005886">
    <property type="term" value="C:plasma membrane"/>
    <property type="evidence" value="ECO:0007669"/>
    <property type="project" value="UniProtKB-SubCell"/>
</dbReference>
<evidence type="ECO:0000313" key="9">
    <source>
        <dbReference type="EMBL" id="CAC5371554.1"/>
    </source>
</evidence>
<evidence type="ECO:0000256" key="2">
    <source>
        <dbReference type="ARBA" id="ARBA00022475"/>
    </source>
</evidence>
<evidence type="ECO:0000256" key="5">
    <source>
        <dbReference type="ARBA" id="ARBA00023180"/>
    </source>
</evidence>
<evidence type="ECO:0000256" key="8">
    <source>
        <dbReference type="SAM" id="Phobius"/>
    </source>
</evidence>
<dbReference type="PANTHER" id="PTHR24246">
    <property type="entry name" value="OLFACTORY RECEPTOR AND ADENOSINE RECEPTOR"/>
    <property type="match status" value="1"/>
</dbReference>
<keyword evidence="5" id="KW-0325">Glycoprotein</keyword>
<keyword evidence="6" id="KW-0807">Transducer</keyword>
<evidence type="ECO:0000256" key="3">
    <source>
        <dbReference type="ARBA" id="ARBA00023040"/>
    </source>
</evidence>
<dbReference type="Proteomes" id="UP000507470">
    <property type="component" value="Unassembled WGS sequence"/>
</dbReference>
<protein>
    <submittedName>
        <fullName evidence="9">CNR1</fullName>
    </submittedName>
</protein>
<keyword evidence="10" id="KW-1185">Reference proteome</keyword>
<keyword evidence="8" id="KW-0812">Transmembrane</keyword>
<dbReference type="EMBL" id="CACVKT020001765">
    <property type="protein sequence ID" value="CAC5371554.1"/>
    <property type="molecule type" value="Genomic_DNA"/>
</dbReference>
<dbReference type="PANTHER" id="PTHR24246:SF27">
    <property type="entry name" value="ADENOSINE RECEPTOR, ISOFORM A"/>
    <property type="match status" value="1"/>
</dbReference>
<name>A0A6J8AT91_MYTCO</name>
<feature type="transmembrane region" description="Helical" evidence="8">
    <location>
        <begin position="225"/>
        <end position="243"/>
    </location>
</feature>
<feature type="region of interest" description="Disordered" evidence="7">
    <location>
        <begin position="105"/>
        <end position="152"/>
    </location>
</feature>
<evidence type="ECO:0000313" key="10">
    <source>
        <dbReference type="Proteomes" id="UP000507470"/>
    </source>
</evidence>
<feature type="compositionally biased region" description="Polar residues" evidence="7">
    <location>
        <begin position="130"/>
        <end position="145"/>
    </location>
</feature>
<keyword evidence="8" id="KW-0472">Membrane</keyword>
<sequence>MSDTLARRKNACNMQSKRFELDQKLPKRITSHFINSELSTNRASNETSIEIVFVSEKDTKFEPRFEHGDQNCKITQIGNTNISTQMEAGIFVPIVNDFKRCALATGESSTRSQEDNRKQTTKKGVFQDQKAMSSLKNDQNDQSTTSERKKDIDIFNCRHNNESSERKMRRGLKQKFKFKRSWEVRAFVTSILIAVQTILLTGPFISSFWIEIINGTMLSIQTKFTLFFLYLANSLSNPIIYAWRISEIRQEFRKLFNRNN</sequence>
<keyword evidence="4" id="KW-0675">Receptor</keyword>
<feature type="transmembrane region" description="Helical" evidence="8">
    <location>
        <begin position="184"/>
        <end position="205"/>
    </location>
</feature>
<proteinExistence type="predicted"/>
<gene>
    <name evidence="9" type="ORF">MCOR_9975</name>
</gene>
<accession>A0A6J8AT91</accession>
<keyword evidence="8" id="KW-1133">Transmembrane helix</keyword>
<keyword evidence="3" id="KW-0297">G-protein coupled receptor</keyword>
<evidence type="ECO:0000256" key="1">
    <source>
        <dbReference type="ARBA" id="ARBA00004651"/>
    </source>
</evidence>
<evidence type="ECO:0000256" key="4">
    <source>
        <dbReference type="ARBA" id="ARBA00023170"/>
    </source>
</evidence>
<comment type="subcellular location">
    <subcellularLocation>
        <location evidence="1">Cell membrane</location>
        <topology evidence="1">Multi-pass membrane protein</topology>
    </subcellularLocation>
</comment>
<reference evidence="9 10" key="1">
    <citation type="submission" date="2020-06" db="EMBL/GenBank/DDBJ databases">
        <authorList>
            <person name="Li R."/>
            <person name="Bekaert M."/>
        </authorList>
    </citation>
    <scope>NUCLEOTIDE SEQUENCE [LARGE SCALE GENOMIC DNA]</scope>
    <source>
        <strain evidence="10">wild</strain>
    </source>
</reference>
<evidence type="ECO:0000256" key="6">
    <source>
        <dbReference type="ARBA" id="ARBA00023224"/>
    </source>
</evidence>
<dbReference type="Gene3D" id="1.20.1070.10">
    <property type="entry name" value="Rhodopsin 7-helix transmembrane proteins"/>
    <property type="match status" value="1"/>
</dbReference>
<keyword evidence="2" id="KW-1003">Cell membrane</keyword>
<evidence type="ECO:0000256" key="7">
    <source>
        <dbReference type="SAM" id="MobiDB-lite"/>
    </source>
</evidence>
<dbReference type="SUPFAM" id="SSF81321">
    <property type="entry name" value="Family A G protein-coupled receptor-like"/>
    <property type="match status" value="1"/>
</dbReference>
<dbReference type="OrthoDB" id="6180700at2759"/>